<dbReference type="AlphaFoldDB" id="A0AAN9SBF7"/>
<gene>
    <name evidence="1" type="ORF">VNO78_20994</name>
</gene>
<evidence type="ECO:0000313" key="1">
    <source>
        <dbReference type="EMBL" id="KAK7392551.1"/>
    </source>
</evidence>
<accession>A0AAN9SBF7</accession>
<name>A0AAN9SBF7_PSOTE</name>
<evidence type="ECO:0000313" key="2">
    <source>
        <dbReference type="Proteomes" id="UP001386955"/>
    </source>
</evidence>
<proteinExistence type="predicted"/>
<keyword evidence="2" id="KW-1185">Reference proteome</keyword>
<dbReference type="EMBL" id="JAYMYS010000005">
    <property type="protein sequence ID" value="KAK7392551.1"/>
    <property type="molecule type" value="Genomic_DNA"/>
</dbReference>
<sequence>MDDISSLGDVHLCPVLPLGGPFNGRHLNRLRSSARSESRFLRLSLSKVVSPNELHLGIMNSSTLVRREDLKWPNEIKRKLLLKSSSRKKVLLKSEEMILENSFRNEMAFKKRF</sequence>
<protein>
    <submittedName>
        <fullName evidence="1">Uncharacterized protein</fullName>
    </submittedName>
</protein>
<organism evidence="1 2">
    <name type="scientific">Psophocarpus tetragonolobus</name>
    <name type="common">Winged bean</name>
    <name type="synonym">Dolichos tetragonolobus</name>
    <dbReference type="NCBI Taxonomy" id="3891"/>
    <lineage>
        <taxon>Eukaryota</taxon>
        <taxon>Viridiplantae</taxon>
        <taxon>Streptophyta</taxon>
        <taxon>Embryophyta</taxon>
        <taxon>Tracheophyta</taxon>
        <taxon>Spermatophyta</taxon>
        <taxon>Magnoliopsida</taxon>
        <taxon>eudicotyledons</taxon>
        <taxon>Gunneridae</taxon>
        <taxon>Pentapetalae</taxon>
        <taxon>rosids</taxon>
        <taxon>fabids</taxon>
        <taxon>Fabales</taxon>
        <taxon>Fabaceae</taxon>
        <taxon>Papilionoideae</taxon>
        <taxon>50 kb inversion clade</taxon>
        <taxon>NPAAA clade</taxon>
        <taxon>indigoferoid/millettioid clade</taxon>
        <taxon>Phaseoleae</taxon>
        <taxon>Psophocarpus</taxon>
    </lineage>
</organism>
<dbReference type="Proteomes" id="UP001386955">
    <property type="component" value="Unassembled WGS sequence"/>
</dbReference>
<reference evidence="1 2" key="1">
    <citation type="submission" date="2024-01" db="EMBL/GenBank/DDBJ databases">
        <title>The genomes of 5 underutilized Papilionoideae crops provide insights into root nodulation and disease resistanc.</title>
        <authorList>
            <person name="Jiang F."/>
        </authorList>
    </citation>
    <scope>NUCLEOTIDE SEQUENCE [LARGE SCALE GENOMIC DNA]</scope>
    <source>
        <strain evidence="1">DUOXIRENSHENG_FW03</strain>
        <tissue evidence="1">Leaves</tissue>
    </source>
</reference>
<comment type="caution">
    <text evidence="1">The sequence shown here is derived from an EMBL/GenBank/DDBJ whole genome shotgun (WGS) entry which is preliminary data.</text>
</comment>